<sequence>MSYIFLSHSHADKPFARKLAADLRSHGHSVWIDEAEINIGDSLIEKIREGLDKVDYVCAVLSKSSVGSAWVQRELDLASNREIDEKRVVVLPVLIEDVQLPGFLKGKFYGDCRTEEKYPDVVLSLVRAVGGSLVVGTADKDEIAALKEALEHARRQAAANQQAAQRAENAAFRSKSDKVKAAIAQANKKFPTHAAINNTYAFEINGDGIPITLDYLFWAISKSIRRGAPHPLDALLTITNQWPDAENMLSAYKDMIDQDVAQKRV</sequence>
<dbReference type="InterPro" id="IPR000157">
    <property type="entry name" value="TIR_dom"/>
</dbReference>
<feature type="coiled-coil region" evidence="1">
    <location>
        <begin position="143"/>
        <end position="170"/>
    </location>
</feature>
<proteinExistence type="predicted"/>
<protein>
    <submittedName>
        <fullName evidence="3">Molecular chaperone Tir</fullName>
    </submittedName>
</protein>
<evidence type="ECO:0000313" key="4">
    <source>
        <dbReference type="Proteomes" id="UP000077098"/>
    </source>
</evidence>
<organism evidence="3 4">
    <name type="scientific">Agrobacterium tumefaciens</name>
    <dbReference type="NCBI Taxonomy" id="358"/>
    <lineage>
        <taxon>Bacteria</taxon>
        <taxon>Pseudomonadati</taxon>
        <taxon>Pseudomonadota</taxon>
        <taxon>Alphaproteobacteria</taxon>
        <taxon>Hyphomicrobiales</taxon>
        <taxon>Rhizobiaceae</taxon>
        <taxon>Rhizobium/Agrobacterium group</taxon>
        <taxon>Agrobacterium</taxon>
        <taxon>Agrobacterium tumefaciens complex</taxon>
    </lineage>
</organism>
<dbReference type="SUPFAM" id="SSF52200">
    <property type="entry name" value="Toll/Interleukin receptor TIR domain"/>
    <property type="match status" value="1"/>
</dbReference>
<feature type="domain" description="TIR" evidence="2">
    <location>
        <begin position="1"/>
        <end position="133"/>
    </location>
</feature>
<name>A0A176WW00_AGRTU</name>
<comment type="caution">
    <text evidence="3">The sequence shown here is derived from an EMBL/GenBank/DDBJ whole genome shotgun (WGS) entry which is preliminary data.</text>
</comment>
<dbReference type="EMBL" id="LXPS01000039">
    <property type="protein sequence ID" value="OAE37565.1"/>
    <property type="molecule type" value="Genomic_DNA"/>
</dbReference>
<evidence type="ECO:0000256" key="1">
    <source>
        <dbReference type="SAM" id="Coils"/>
    </source>
</evidence>
<accession>A0A176WW00</accession>
<dbReference type="AlphaFoldDB" id="A0A176WW00"/>
<dbReference type="Pfam" id="PF13676">
    <property type="entry name" value="TIR_2"/>
    <property type="match status" value="1"/>
</dbReference>
<dbReference type="RefSeq" id="WP_063951246.1">
    <property type="nucleotide sequence ID" value="NZ_LXPS01000039.1"/>
</dbReference>
<keyword evidence="1" id="KW-0175">Coiled coil</keyword>
<evidence type="ECO:0000313" key="3">
    <source>
        <dbReference type="EMBL" id="OAE37565.1"/>
    </source>
</evidence>
<gene>
    <name evidence="3" type="ORF">A7J57_08260</name>
</gene>
<reference evidence="3 4" key="1">
    <citation type="submission" date="2016-05" db="EMBL/GenBank/DDBJ databases">
        <authorList>
            <person name="Lavstsen T."/>
            <person name="Jespersen J.S."/>
        </authorList>
    </citation>
    <scope>NUCLEOTIDE SEQUENCE [LARGE SCALE GENOMIC DNA]</scope>
    <source>
        <strain evidence="3 4">KCJ1736</strain>
    </source>
</reference>
<dbReference type="PROSITE" id="PS50104">
    <property type="entry name" value="TIR"/>
    <property type="match status" value="1"/>
</dbReference>
<evidence type="ECO:0000259" key="2">
    <source>
        <dbReference type="PROSITE" id="PS50104"/>
    </source>
</evidence>
<dbReference type="InterPro" id="IPR035897">
    <property type="entry name" value="Toll_tir_struct_dom_sf"/>
</dbReference>
<dbReference type="Gene3D" id="3.40.50.10140">
    <property type="entry name" value="Toll/interleukin-1 receptor homology (TIR) domain"/>
    <property type="match status" value="1"/>
</dbReference>
<dbReference type="GO" id="GO:0007165">
    <property type="term" value="P:signal transduction"/>
    <property type="evidence" value="ECO:0007669"/>
    <property type="project" value="InterPro"/>
</dbReference>
<dbReference type="Proteomes" id="UP000077098">
    <property type="component" value="Unassembled WGS sequence"/>
</dbReference>